<reference evidence="8 9" key="1">
    <citation type="journal article" date="2019" name="Int. J. Syst. Evol. Microbiol.">
        <title>The Global Catalogue of Microorganisms (GCM) 10K type strain sequencing project: providing services to taxonomists for standard genome sequencing and annotation.</title>
        <authorList>
            <consortium name="The Broad Institute Genomics Platform"/>
            <consortium name="The Broad Institute Genome Sequencing Center for Infectious Disease"/>
            <person name="Wu L."/>
            <person name="Ma J."/>
        </authorList>
    </citation>
    <scope>NUCLEOTIDE SEQUENCE [LARGE SCALE GENOMIC DNA]</scope>
    <source>
        <strain evidence="8 9">JCM 16117</strain>
    </source>
</reference>
<comment type="function">
    <text evidence="6">Toxic component of a toxin-antitoxin (TA) system. An RNase.</text>
</comment>
<keyword evidence="3 6" id="KW-0479">Metal-binding</keyword>
<feature type="binding site" evidence="6">
    <location>
        <position position="93"/>
    </location>
    <ligand>
        <name>Mg(2+)</name>
        <dbReference type="ChEBI" id="CHEBI:18420"/>
    </ligand>
</feature>
<dbReference type="HAMAP" id="MF_00265">
    <property type="entry name" value="VapC_Nob1"/>
    <property type="match status" value="1"/>
</dbReference>
<comment type="caution">
    <text evidence="8">The sequence shown here is derived from an EMBL/GenBank/DDBJ whole genome shotgun (WGS) entry which is preliminary data.</text>
</comment>
<keyword evidence="9" id="KW-1185">Reference proteome</keyword>
<name>A0ABN3DM61_9MICO</name>
<dbReference type="EC" id="3.1.-.-" evidence="6"/>
<dbReference type="InterPro" id="IPR029060">
    <property type="entry name" value="PIN-like_dom_sf"/>
</dbReference>
<evidence type="ECO:0000259" key="7">
    <source>
        <dbReference type="Pfam" id="PF01850"/>
    </source>
</evidence>
<dbReference type="SUPFAM" id="SSF88723">
    <property type="entry name" value="PIN domain-like"/>
    <property type="match status" value="1"/>
</dbReference>
<keyword evidence="6" id="KW-0800">Toxin</keyword>
<gene>
    <name evidence="6" type="primary">vapC</name>
    <name evidence="8" type="ORF">GCM10009851_21280</name>
</gene>
<evidence type="ECO:0000256" key="5">
    <source>
        <dbReference type="ARBA" id="ARBA00022842"/>
    </source>
</evidence>
<protein>
    <recommendedName>
        <fullName evidence="6">Ribonuclease VapC</fullName>
        <shortName evidence="6">RNase VapC</shortName>
        <ecNumber evidence="6">3.1.-.-</ecNumber>
    </recommendedName>
    <alternativeName>
        <fullName evidence="6">Toxin VapC</fullName>
    </alternativeName>
</protein>
<evidence type="ECO:0000256" key="2">
    <source>
        <dbReference type="ARBA" id="ARBA00022722"/>
    </source>
</evidence>
<evidence type="ECO:0000313" key="9">
    <source>
        <dbReference type="Proteomes" id="UP001500929"/>
    </source>
</evidence>
<keyword evidence="5 6" id="KW-0460">Magnesium</keyword>
<dbReference type="Gene3D" id="3.40.50.1010">
    <property type="entry name" value="5'-nuclease"/>
    <property type="match status" value="1"/>
</dbReference>
<evidence type="ECO:0000256" key="6">
    <source>
        <dbReference type="HAMAP-Rule" id="MF_00265"/>
    </source>
</evidence>
<evidence type="ECO:0000313" key="8">
    <source>
        <dbReference type="EMBL" id="GAA2236021.1"/>
    </source>
</evidence>
<dbReference type="InterPro" id="IPR022907">
    <property type="entry name" value="VapC_family"/>
</dbReference>
<dbReference type="RefSeq" id="WP_259479601.1">
    <property type="nucleotide sequence ID" value="NZ_BAAAQY010000005.1"/>
</dbReference>
<feature type="domain" description="PIN" evidence="7">
    <location>
        <begin position="2"/>
        <end position="119"/>
    </location>
</feature>
<sequence length="127" mass="14433">MIYADTNTLVYLVENFTPTGDAVRRRFAEWSADVAVSPLVELECKILPLRRGDDLLVRRYERLIEGLHMLDIPAEAFEQATRLRAHHRLSTLDAIHLATAQHHVCDAFWTHDDRLRAAAGGMAIETL</sequence>
<comment type="similarity">
    <text evidence="6">Belongs to the PINc/VapC protein family.</text>
</comment>
<dbReference type="Proteomes" id="UP001500929">
    <property type="component" value="Unassembled WGS sequence"/>
</dbReference>
<dbReference type="CDD" id="cd09874">
    <property type="entry name" value="PIN_MT3492-like"/>
    <property type="match status" value="1"/>
</dbReference>
<evidence type="ECO:0000256" key="3">
    <source>
        <dbReference type="ARBA" id="ARBA00022723"/>
    </source>
</evidence>
<keyword evidence="4 6" id="KW-0378">Hydrolase</keyword>
<keyword evidence="1 6" id="KW-1277">Toxin-antitoxin system</keyword>
<comment type="cofactor">
    <cofactor evidence="6">
        <name>Mg(2+)</name>
        <dbReference type="ChEBI" id="CHEBI:18420"/>
    </cofactor>
</comment>
<dbReference type="Pfam" id="PF01850">
    <property type="entry name" value="PIN"/>
    <property type="match status" value="1"/>
</dbReference>
<proteinExistence type="inferred from homology"/>
<keyword evidence="2 6" id="KW-0540">Nuclease</keyword>
<feature type="binding site" evidence="6">
    <location>
        <position position="5"/>
    </location>
    <ligand>
        <name>Mg(2+)</name>
        <dbReference type="ChEBI" id="CHEBI:18420"/>
    </ligand>
</feature>
<organism evidence="8 9">
    <name type="scientific">Herbiconiux moechotypicola</name>
    <dbReference type="NCBI Taxonomy" id="637393"/>
    <lineage>
        <taxon>Bacteria</taxon>
        <taxon>Bacillati</taxon>
        <taxon>Actinomycetota</taxon>
        <taxon>Actinomycetes</taxon>
        <taxon>Micrococcales</taxon>
        <taxon>Microbacteriaceae</taxon>
        <taxon>Herbiconiux</taxon>
    </lineage>
</organism>
<dbReference type="EMBL" id="BAAAQY010000005">
    <property type="protein sequence ID" value="GAA2236021.1"/>
    <property type="molecule type" value="Genomic_DNA"/>
</dbReference>
<evidence type="ECO:0000256" key="1">
    <source>
        <dbReference type="ARBA" id="ARBA00022649"/>
    </source>
</evidence>
<dbReference type="InterPro" id="IPR002716">
    <property type="entry name" value="PIN_dom"/>
</dbReference>
<accession>A0ABN3DM61</accession>
<evidence type="ECO:0000256" key="4">
    <source>
        <dbReference type="ARBA" id="ARBA00022801"/>
    </source>
</evidence>